<dbReference type="RefSeq" id="WP_252587333.1">
    <property type="nucleotide sequence ID" value="NZ_JAMWYS010000028.1"/>
</dbReference>
<dbReference type="InterPro" id="IPR014284">
    <property type="entry name" value="RNA_pol_sigma-70_dom"/>
</dbReference>
<organism evidence="6 7">
    <name type="scientific">Solitalea agri</name>
    <dbReference type="NCBI Taxonomy" id="2953739"/>
    <lineage>
        <taxon>Bacteria</taxon>
        <taxon>Pseudomonadati</taxon>
        <taxon>Bacteroidota</taxon>
        <taxon>Sphingobacteriia</taxon>
        <taxon>Sphingobacteriales</taxon>
        <taxon>Sphingobacteriaceae</taxon>
        <taxon>Solitalea</taxon>
    </lineage>
</organism>
<dbReference type="GO" id="GO:0016987">
    <property type="term" value="F:sigma factor activity"/>
    <property type="evidence" value="ECO:0007669"/>
    <property type="project" value="UniProtKB-KW"/>
</dbReference>
<evidence type="ECO:0000313" key="7">
    <source>
        <dbReference type="Proteomes" id="UP001155182"/>
    </source>
</evidence>
<keyword evidence="2" id="KW-0805">Transcription regulation</keyword>
<dbReference type="CDD" id="cd06171">
    <property type="entry name" value="Sigma70_r4"/>
    <property type="match status" value="1"/>
</dbReference>
<dbReference type="InterPro" id="IPR013249">
    <property type="entry name" value="RNA_pol_sigma70_r4_t2"/>
</dbReference>
<evidence type="ECO:0000313" key="6">
    <source>
        <dbReference type="EMBL" id="MCO4292841.1"/>
    </source>
</evidence>
<dbReference type="AlphaFoldDB" id="A0A9X2JEX0"/>
<evidence type="ECO:0000256" key="3">
    <source>
        <dbReference type="ARBA" id="ARBA00023082"/>
    </source>
</evidence>
<dbReference type="PANTHER" id="PTHR43133:SF46">
    <property type="entry name" value="RNA POLYMERASE SIGMA-70 FACTOR ECF SUBFAMILY"/>
    <property type="match status" value="1"/>
</dbReference>
<evidence type="ECO:0000256" key="1">
    <source>
        <dbReference type="ARBA" id="ARBA00010641"/>
    </source>
</evidence>
<dbReference type="Pfam" id="PF08281">
    <property type="entry name" value="Sigma70_r4_2"/>
    <property type="match status" value="1"/>
</dbReference>
<dbReference type="NCBIfam" id="TIGR02937">
    <property type="entry name" value="sigma70-ECF"/>
    <property type="match status" value="1"/>
</dbReference>
<dbReference type="SUPFAM" id="SSF88659">
    <property type="entry name" value="Sigma3 and sigma4 domains of RNA polymerase sigma factors"/>
    <property type="match status" value="1"/>
</dbReference>
<dbReference type="Proteomes" id="UP001155182">
    <property type="component" value="Unassembled WGS sequence"/>
</dbReference>
<proteinExistence type="inferred from homology"/>
<accession>A0A9X2JEX0</accession>
<name>A0A9X2JEX0_9SPHI</name>
<dbReference type="InterPro" id="IPR013325">
    <property type="entry name" value="RNA_pol_sigma_r2"/>
</dbReference>
<dbReference type="PANTHER" id="PTHR43133">
    <property type="entry name" value="RNA POLYMERASE ECF-TYPE SIGMA FACTO"/>
    <property type="match status" value="1"/>
</dbReference>
<dbReference type="EMBL" id="JAMWYS010000028">
    <property type="protein sequence ID" value="MCO4292841.1"/>
    <property type="molecule type" value="Genomic_DNA"/>
</dbReference>
<comment type="caution">
    <text evidence="6">The sequence shown here is derived from an EMBL/GenBank/DDBJ whole genome shotgun (WGS) entry which is preliminary data.</text>
</comment>
<feature type="domain" description="RNA polymerase sigma factor 70 region 4 type 2" evidence="5">
    <location>
        <begin position="123"/>
        <end position="173"/>
    </location>
</feature>
<dbReference type="InterPro" id="IPR036388">
    <property type="entry name" value="WH-like_DNA-bd_sf"/>
</dbReference>
<protein>
    <submittedName>
        <fullName evidence="6">RNA polymerase sigma-70 factor</fullName>
    </submittedName>
</protein>
<dbReference type="Gene3D" id="1.10.10.10">
    <property type="entry name" value="Winged helix-like DNA-binding domain superfamily/Winged helix DNA-binding domain"/>
    <property type="match status" value="1"/>
</dbReference>
<evidence type="ECO:0000259" key="5">
    <source>
        <dbReference type="Pfam" id="PF08281"/>
    </source>
</evidence>
<gene>
    <name evidence="6" type="ORF">NF867_08215</name>
</gene>
<sequence>MKNYSDIELLNLIKQDNKNAFEELYNRHWERLFAIACYKLSSKDDAIDLLQDLFFLFWEKRNEIVITESVAAYLNVMLKYRVFNFYKHTQVKQMHSDHVKATHSEQDSSTIDQLNLNELNRSLKLEIEQMPEKMREVFLLSRMEGLSISEIAHRLSISEQTVKNQISNGIKRLKNRFGTNYSAE</sequence>
<dbReference type="Gene3D" id="1.10.1740.10">
    <property type="match status" value="1"/>
</dbReference>
<keyword evidence="3" id="KW-0731">Sigma factor</keyword>
<dbReference type="NCBIfam" id="TIGR02985">
    <property type="entry name" value="Sig70_bacteroi1"/>
    <property type="match status" value="1"/>
</dbReference>
<dbReference type="SUPFAM" id="SSF88946">
    <property type="entry name" value="Sigma2 domain of RNA polymerase sigma factors"/>
    <property type="match status" value="1"/>
</dbReference>
<keyword evidence="7" id="KW-1185">Reference proteome</keyword>
<dbReference type="GO" id="GO:0006352">
    <property type="term" value="P:DNA-templated transcription initiation"/>
    <property type="evidence" value="ECO:0007669"/>
    <property type="project" value="InterPro"/>
</dbReference>
<dbReference type="GO" id="GO:0003677">
    <property type="term" value="F:DNA binding"/>
    <property type="evidence" value="ECO:0007669"/>
    <property type="project" value="InterPro"/>
</dbReference>
<dbReference type="InterPro" id="IPR039425">
    <property type="entry name" value="RNA_pol_sigma-70-like"/>
</dbReference>
<keyword evidence="4" id="KW-0804">Transcription</keyword>
<comment type="similarity">
    <text evidence="1">Belongs to the sigma-70 factor family. ECF subfamily.</text>
</comment>
<reference evidence="6" key="1">
    <citation type="submission" date="2022-06" db="EMBL/GenBank/DDBJ databases">
        <title>Solitalea sp. MAHUQ-68 isolated from rhizospheric soil.</title>
        <authorList>
            <person name="Huq M.A."/>
        </authorList>
    </citation>
    <scope>NUCLEOTIDE SEQUENCE</scope>
    <source>
        <strain evidence="6">MAHUQ-68</strain>
    </source>
</reference>
<dbReference type="InterPro" id="IPR013324">
    <property type="entry name" value="RNA_pol_sigma_r3/r4-like"/>
</dbReference>
<dbReference type="InterPro" id="IPR014327">
    <property type="entry name" value="RNA_pol_sigma70_bacteroid"/>
</dbReference>
<evidence type="ECO:0000256" key="2">
    <source>
        <dbReference type="ARBA" id="ARBA00023015"/>
    </source>
</evidence>
<evidence type="ECO:0000256" key="4">
    <source>
        <dbReference type="ARBA" id="ARBA00023163"/>
    </source>
</evidence>